<keyword evidence="4 13" id="KW-0963">Cytoplasm</keyword>
<dbReference type="Gene3D" id="3.30.470.20">
    <property type="entry name" value="ATP-grasp fold, B domain"/>
    <property type="match status" value="1"/>
</dbReference>
<dbReference type="FunFam" id="3.40.50.11950:FF:000002">
    <property type="entry name" value="Inositol hexakisphosphate and diphosphoinositol-pentakisphosphate kinase"/>
    <property type="match status" value="1"/>
</dbReference>
<feature type="region of interest" description="Disordered" evidence="14">
    <location>
        <begin position="1093"/>
        <end position="1122"/>
    </location>
</feature>
<comment type="catalytic activity">
    <reaction evidence="9">
        <text>5-diphospho-1D-myo-inositol 1,2,3,4,6-pentakisphosphate + ATP + H(+) = 1,5-bis(diphospho)-1D-myo-inositol 2,3,4,6-tetrakisphosphate + ADP</text>
        <dbReference type="Rhea" id="RHEA:10276"/>
        <dbReference type="ChEBI" id="CHEBI:15378"/>
        <dbReference type="ChEBI" id="CHEBI:30616"/>
        <dbReference type="ChEBI" id="CHEBI:58628"/>
        <dbReference type="ChEBI" id="CHEBI:77983"/>
        <dbReference type="ChEBI" id="CHEBI:456216"/>
        <dbReference type="EC" id="2.7.4.24"/>
    </reaction>
    <physiologicalReaction direction="left-to-right" evidence="9">
        <dbReference type="Rhea" id="RHEA:10277"/>
    </physiologicalReaction>
</comment>
<evidence type="ECO:0000256" key="9">
    <source>
        <dbReference type="ARBA" id="ARBA00033696"/>
    </source>
</evidence>
<feature type="compositionally biased region" description="Low complexity" evidence="14">
    <location>
        <begin position="1113"/>
        <end position="1122"/>
    </location>
</feature>
<feature type="compositionally biased region" description="Low complexity" evidence="14">
    <location>
        <begin position="1052"/>
        <end position="1074"/>
    </location>
</feature>
<evidence type="ECO:0000256" key="1">
    <source>
        <dbReference type="ARBA" id="ARBA00004514"/>
    </source>
</evidence>
<evidence type="ECO:0000256" key="3">
    <source>
        <dbReference type="ARBA" id="ARBA00012893"/>
    </source>
</evidence>
<dbReference type="GO" id="GO:0000828">
    <property type="term" value="F:inositol hexakisphosphate kinase activity"/>
    <property type="evidence" value="ECO:0007669"/>
    <property type="project" value="TreeGrafter"/>
</dbReference>
<evidence type="ECO:0000256" key="5">
    <source>
        <dbReference type="ARBA" id="ARBA00022679"/>
    </source>
</evidence>
<evidence type="ECO:0000256" key="4">
    <source>
        <dbReference type="ARBA" id="ARBA00022490"/>
    </source>
</evidence>
<comment type="function">
    <text evidence="11">Bifunctional inositol kinase that acts in concert with the IP6K kinases to synthesize the diphosphate group-containing inositol pyrophosphates diphosphoinositol pentakisphosphate, PP-InsP5, and bis-diphosphoinositol tetrakisphosphate, (PP)2-InsP4. PP-InsP5 and (PP)2-InsP4, also respectively called InsP7 and InsP8, may regulate a variety of cellular processes, including apoptosis, vesicle trafficking, cytoskeletal dynamics, and exocytosis. Phosphorylates inositol hexakisphosphate (InsP6) at position 1 to produce PP-InsP5 which is in turn phosphorylated by IP6Ks to produce (PP)2-InsP4. Alternatively, phosphorylates PP-InsP5 at position 1, produced by IP6Ks from InsP6, to produce (PP)2-InsP4.</text>
</comment>
<dbReference type="Pfam" id="PF00328">
    <property type="entry name" value="His_Phos_2"/>
    <property type="match status" value="1"/>
</dbReference>
<dbReference type="OrthoDB" id="18042at2759"/>
<dbReference type="InterPro" id="IPR037446">
    <property type="entry name" value="His_Pase_VIP1"/>
</dbReference>
<comment type="subcellular location">
    <subcellularLocation>
        <location evidence="1 13">Cytoplasm</location>
        <location evidence="1 13">Cytosol</location>
    </subcellularLocation>
</comment>
<dbReference type="InterPro" id="IPR000560">
    <property type="entry name" value="His_Pase_clade-2"/>
</dbReference>
<name>A0A7R8ZKT5_9CRUS</name>
<dbReference type="GO" id="GO:0033857">
    <property type="term" value="F:5-diphosphoinositol pentakisphosphate 1-kinase activity"/>
    <property type="evidence" value="ECO:0007669"/>
    <property type="project" value="TreeGrafter"/>
</dbReference>
<evidence type="ECO:0000256" key="2">
    <source>
        <dbReference type="ARBA" id="ARBA00005609"/>
    </source>
</evidence>
<feature type="compositionally biased region" description="Polar residues" evidence="14">
    <location>
        <begin position="974"/>
        <end position="995"/>
    </location>
</feature>
<keyword evidence="6 13" id="KW-0547">Nucleotide-binding</keyword>
<dbReference type="EC" id="2.7.4.24" evidence="3 13"/>
<dbReference type="FunFam" id="3.30.470.20:FF:000003">
    <property type="entry name" value="Inositol hexakisphosphate and diphosphoinositol-pentakisphosphate kinase"/>
    <property type="match status" value="1"/>
</dbReference>
<dbReference type="PANTHER" id="PTHR12750:SF9">
    <property type="entry name" value="INOSITOL HEXAKISPHOSPHATE AND DIPHOSPHOINOSITOL-PENTAKISPHOSPHATE KINASE"/>
    <property type="match status" value="1"/>
</dbReference>
<dbReference type="GO" id="GO:0032958">
    <property type="term" value="P:inositol phosphate biosynthetic process"/>
    <property type="evidence" value="ECO:0007669"/>
    <property type="project" value="TreeGrafter"/>
</dbReference>
<dbReference type="PROSITE" id="PS00616">
    <property type="entry name" value="HIS_ACID_PHOSPHAT_1"/>
    <property type="match status" value="1"/>
</dbReference>
<keyword evidence="8 13" id="KW-0067">ATP-binding</keyword>
<keyword evidence="5 13" id="KW-0808">Transferase</keyword>
<evidence type="ECO:0000256" key="11">
    <source>
        <dbReference type="ARBA" id="ARBA00055071"/>
    </source>
</evidence>
<feature type="compositionally biased region" description="Low complexity" evidence="14">
    <location>
        <begin position="1030"/>
        <end position="1042"/>
    </location>
</feature>
<dbReference type="GO" id="GO:0005829">
    <property type="term" value="C:cytosol"/>
    <property type="evidence" value="ECO:0007669"/>
    <property type="project" value="UniProtKB-SubCell"/>
</dbReference>
<dbReference type="SUPFAM" id="SSF56059">
    <property type="entry name" value="Glutathione synthetase ATP-binding domain-like"/>
    <property type="match status" value="1"/>
</dbReference>
<dbReference type="Gene3D" id="3.40.50.11950">
    <property type="match status" value="1"/>
</dbReference>
<accession>A0A7R8ZKT5</accession>
<feature type="region of interest" description="Disordered" evidence="14">
    <location>
        <begin position="1174"/>
        <end position="1201"/>
    </location>
</feature>
<comment type="catalytic activity">
    <reaction evidence="10">
        <text>1D-myo-inositol hexakisphosphate + ATP = 1-diphospho-1D-myo-inositol 2,3,4,5,6-pentakisphosphate + ADP</text>
        <dbReference type="Rhea" id="RHEA:37459"/>
        <dbReference type="ChEBI" id="CHEBI:30616"/>
        <dbReference type="ChEBI" id="CHEBI:58130"/>
        <dbReference type="ChEBI" id="CHEBI:74946"/>
        <dbReference type="ChEBI" id="CHEBI:456216"/>
        <dbReference type="EC" id="2.7.4.24"/>
    </reaction>
    <physiologicalReaction direction="left-to-right" evidence="10">
        <dbReference type="Rhea" id="RHEA:37460"/>
    </physiologicalReaction>
</comment>
<feature type="compositionally biased region" description="Low complexity" evidence="14">
    <location>
        <begin position="1284"/>
        <end position="1300"/>
    </location>
</feature>
<evidence type="ECO:0000256" key="7">
    <source>
        <dbReference type="ARBA" id="ARBA00022777"/>
    </source>
</evidence>
<dbReference type="FunFam" id="3.40.50.11950:FF:000003">
    <property type="entry name" value="Inositol hexakisphosphate and diphosphoinositol-pentakisphosphate kinase"/>
    <property type="match status" value="1"/>
</dbReference>
<feature type="region of interest" description="Disordered" evidence="14">
    <location>
        <begin position="1"/>
        <end position="22"/>
    </location>
</feature>
<gene>
    <name evidence="15" type="ORF">CTOB1V02_LOCUS6252</name>
</gene>
<evidence type="ECO:0000256" key="6">
    <source>
        <dbReference type="ARBA" id="ARBA00022741"/>
    </source>
</evidence>
<dbReference type="InterPro" id="IPR033379">
    <property type="entry name" value="Acid_Pase_AS"/>
</dbReference>
<comment type="similarity">
    <text evidence="2 13">Belongs to the histidine acid phosphatase family. VIP1 subfamily.</text>
</comment>
<dbReference type="GO" id="GO:0016791">
    <property type="term" value="F:phosphatase activity"/>
    <property type="evidence" value="ECO:0007669"/>
    <property type="project" value="UniProtKB-ARBA"/>
</dbReference>
<dbReference type="Pfam" id="PF18086">
    <property type="entry name" value="PPIP5K2_N"/>
    <property type="match status" value="1"/>
</dbReference>
<evidence type="ECO:0000256" key="12">
    <source>
        <dbReference type="ARBA" id="ARBA00071668"/>
    </source>
</evidence>
<dbReference type="Gene3D" id="3.40.50.1240">
    <property type="entry name" value="Phosphoglycerate mutase-like"/>
    <property type="match status" value="1"/>
</dbReference>
<feature type="region of interest" description="Disordered" evidence="14">
    <location>
        <begin position="1279"/>
        <end position="1300"/>
    </location>
</feature>
<keyword evidence="7 13" id="KW-0418">Kinase</keyword>
<protein>
    <recommendedName>
        <fullName evidence="12 13">Inositol hexakisphosphate and diphosphoinositol-pentakisphosphate kinase</fullName>
        <ecNumber evidence="3 13">2.7.4.24</ecNumber>
    </recommendedName>
</protein>
<evidence type="ECO:0000313" key="15">
    <source>
        <dbReference type="EMBL" id="CAD7228366.1"/>
    </source>
</evidence>
<reference evidence="15" key="1">
    <citation type="submission" date="2020-11" db="EMBL/GenBank/DDBJ databases">
        <authorList>
            <person name="Tran Van P."/>
        </authorList>
    </citation>
    <scope>NUCLEOTIDE SEQUENCE</scope>
</reference>
<evidence type="ECO:0000256" key="14">
    <source>
        <dbReference type="SAM" id="MobiDB-lite"/>
    </source>
</evidence>
<organism evidence="15">
    <name type="scientific">Cyprideis torosa</name>
    <dbReference type="NCBI Taxonomy" id="163714"/>
    <lineage>
        <taxon>Eukaryota</taxon>
        <taxon>Metazoa</taxon>
        <taxon>Ecdysozoa</taxon>
        <taxon>Arthropoda</taxon>
        <taxon>Crustacea</taxon>
        <taxon>Oligostraca</taxon>
        <taxon>Ostracoda</taxon>
        <taxon>Podocopa</taxon>
        <taxon>Podocopida</taxon>
        <taxon>Cytherocopina</taxon>
        <taxon>Cytheroidea</taxon>
        <taxon>Cytherideidae</taxon>
        <taxon>Cyprideis</taxon>
    </lineage>
</organism>
<dbReference type="EMBL" id="OB661507">
    <property type="protein sequence ID" value="CAD7228366.1"/>
    <property type="molecule type" value="Genomic_DNA"/>
</dbReference>
<proteinExistence type="inferred from homology"/>
<dbReference type="InterPro" id="IPR029033">
    <property type="entry name" value="His_PPase_superfam"/>
</dbReference>
<dbReference type="SUPFAM" id="SSF53254">
    <property type="entry name" value="Phosphoglycerate mutase-like"/>
    <property type="match status" value="1"/>
</dbReference>
<sequence>MERKDNNPEKCNGVEDDSWNDGERPQQVVVGVCAMEKKSHSRPMLEILERLEEFEFIHTLIFPEEVILQKPVEEWPIVDCLISFHSKGFPLEKAINYANLRKPFIINNLRDQYTLQDRRKVYALLEQNGIPHPRYAVLERDSPSDGANLVEYEDSVEINGVVFNKPFVEKPMSAEDHNIYIYYPTSAGGGSQRLFRKIGSRSSVYSPESRVRKNGSFIYEDFMPTDGTDVKVYTVGPDYAHAEARKSPALDGKVERDSEGKEVRYPVILSNTEKLISRKVVLAFNQTVCGFDLLRANGKSYVCDVNGFSFVKNSSKYYDDCAQILGNTILKELSPTLHIPWEIPFQLDAPIFVPTALGTMMELRCVCAIIRHGDRTPKQKLKMEVRHPRWFELFARYGGWEKGQVKLKHPKQLQEILDIARELLADPTWRNPNLEQLRGVLEMYGYFSGINRKVQMKYVPVKDDGACMSQDENTVGVPEPKMENSGTLPPVGSHLLLIIKWGGELTPAGRVQAEELGKVFRSIYPGGQGDDKTRRGEGSHRDLGLLRLHSTYRHDLKIYASDEGRVQMTAAAFAKGLLALEGELTPILVQMVKSANTNGLLDNDADASKYQSQAKKRLFSLLRMNRSLTEDDRVQINPTRELSVEAALDLIGNPVETCRSIHSMMQELVELIDVKFKDGKVKDTSLYHGETWDLMSRRWGKLAKDFVGKSGEFDISKIPDIYDCIKYDLQHNQHVLRFSKALELHRLAKAMADIVIPQEYGLTSQEKLAIGQSICTPLLKKLRTDLNRSDGEAGCGLTEEEVGETVNRLHPHYSRGVSSPGRLVRTRLYFTSESHIHSLMSVLRYGGLLDAVTDEQWGRATEYVSAVSELSYLSQIIIMLYEDPAKDIMSDQRYVKPEGRVLLNFTGCIPRLGQDSGGDIQTMECHQIWHSFIYVSRKCQIFAIHDRYHIELHFSPGVNCCIDKEMSPRGQGYRPQSSAESRLNTSTNNSVAQSESNSPTPPGSAPSSGGKSMDASNSNPALMNLPIPPSSSQQPSPTSTSSGVGLHKVDSYHSNNGTSSSESSYVSTTQTTPPRTRHPLEKELDDASRLIRLHSPTPQPDDDGDSQREGGDSDTPLLPLSDDNGLCGNNGFYGSHYSSNYYTHPPPCCKLILPYRRTVSELTSALAAGLHVENPGEEGLRAQRHSVSSSPTGQRGSAQSMPLHHSCYSTLHHSLLPLFSTAVISGSVPPAVGSPPESADGPLTVGPCGGVPGLRPLETLHNALSLNHLGSFIDKVTRSSTPKGSVSGLGSLLLGLPSPS</sequence>
<evidence type="ECO:0000256" key="10">
    <source>
        <dbReference type="ARBA" id="ARBA00034629"/>
    </source>
</evidence>
<dbReference type="GO" id="GO:0005524">
    <property type="term" value="F:ATP binding"/>
    <property type="evidence" value="ECO:0007669"/>
    <property type="project" value="UniProtKB-KW"/>
</dbReference>
<feature type="compositionally biased region" description="Polar residues" evidence="14">
    <location>
        <begin position="1185"/>
        <end position="1200"/>
    </location>
</feature>
<dbReference type="CDD" id="cd07061">
    <property type="entry name" value="HP_HAP_like"/>
    <property type="match status" value="1"/>
</dbReference>
<dbReference type="GO" id="GO:0006020">
    <property type="term" value="P:inositol metabolic process"/>
    <property type="evidence" value="ECO:0007669"/>
    <property type="project" value="TreeGrafter"/>
</dbReference>
<evidence type="ECO:0000256" key="13">
    <source>
        <dbReference type="RuleBase" id="RU365032"/>
    </source>
</evidence>
<dbReference type="PANTHER" id="PTHR12750">
    <property type="entry name" value="DIPHOSPHOINOSITOL PENTAKISPHOSPHATE KINASE"/>
    <property type="match status" value="1"/>
</dbReference>
<feature type="region of interest" description="Disordered" evidence="14">
    <location>
        <begin position="967"/>
        <end position="1081"/>
    </location>
</feature>
<dbReference type="InterPro" id="IPR040557">
    <property type="entry name" value="VIP1_N"/>
</dbReference>
<evidence type="ECO:0000256" key="8">
    <source>
        <dbReference type="ARBA" id="ARBA00022840"/>
    </source>
</evidence>